<sequence>MPGDRDGTTRAKIRMIAYGRACGAFRDDHRNGAAQSIAGGGSRSGKRHKNRHVTRGG</sequence>
<dbReference type="EMBL" id="VSSQ01131237">
    <property type="protein sequence ID" value="MPN58490.1"/>
    <property type="molecule type" value="Genomic_DNA"/>
</dbReference>
<accession>A0A645J5S4</accession>
<reference evidence="2" key="1">
    <citation type="submission" date="2019-08" db="EMBL/GenBank/DDBJ databases">
        <authorList>
            <person name="Kucharzyk K."/>
            <person name="Murdoch R.W."/>
            <person name="Higgins S."/>
            <person name="Loffler F."/>
        </authorList>
    </citation>
    <scope>NUCLEOTIDE SEQUENCE</scope>
</reference>
<feature type="compositionally biased region" description="Basic residues" evidence="1">
    <location>
        <begin position="44"/>
        <end position="57"/>
    </location>
</feature>
<organism evidence="2">
    <name type="scientific">bioreactor metagenome</name>
    <dbReference type="NCBI Taxonomy" id="1076179"/>
    <lineage>
        <taxon>unclassified sequences</taxon>
        <taxon>metagenomes</taxon>
        <taxon>ecological metagenomes</taxon>
    </lineage>
</organism>
<gene>
    <name evidence="2" type="ORF">SDC9_206195</name>
</gene>
<name>A0A645J5S4_9ZZZZ</name>
<evidence type="ECO:0000313" key="2">
    <source>
        <dbReference type="EMBL" id="MPN58490.1"/>
    </source>
</evidence>
<evidence type="ECO:0000256" key="1">
    <source>
        <dbReference type="SAM" id="MobiDB-lite"/>
    </source>
</evidence>
<proteinExistence type="predicted"/>
<feature type="region of interest" description="Disordered" evidence="1">
    <location>
        <begin position="31"/>
        <end position="57"/>
    </location>
</feature>
<dbReference type="AlphaFoldDB" id="A0A645J5S4"/>
<protein>
    <submittedName>
        <fullName evidence="2">Uncharacterized protein</fullName>
    </submittedName>
</protein>
<comment type="caution">
    <text evidence="2">The sequence shown here is derived from an EMBL/GenBank/DDBJ whole genome shotgun (WGS) entry which is preliminary data.</text>
</comment>